<keyword evidence="8" id="KW-0614">Plasmid</keyword>
<dbReference type="InterPro" id="IPR058792">
    <property type="entry name" value="Beta-barrel_RND_2"/>
</dbReference>
<organism evidence="8 9">
    <name type="scientific">Methylobacterium nodulans (strain LMG 21967 / CNCM I-2342 / ORS 2060)</name>
    <dbReference type="NCBI Taxonomy" id="460265"/>
    <lineage>
        <taxon>Bacteria</taxon>
        <taxon>Pseudomonadati</taxon>
        <taxon>Pseudomonadota</taxon>
        <taxon>Alphaproteobacteria</taxon>
        <taxon>Hyphomicrobiales</taxon>
        <taxon>Methylobacteriaceae</taxon>
        <taxon>Methylobacterium</taxon>
    </lineage>
</organism>
<dbReference type="Gene3D" id="1.10.287.470">
    <property type="entry name" value="Helix hairpin bin"/>
    <property type="match status" value="1"/>
</dbReference>
<protein>
    <submittedName>
        <fullName evidence="8">Efflux transporter, RND family, MFP subunit</fullName>
    </submittedName>
</protein>
<dbReference type="Gene3D" id="2.40.420.20">
    <property type="match status" value="1"/>
</dbReference>
<evidence type="ECO:0000259" key="7">
    <source>
        <dbReference type="Pfam" id="PF25967"/>
    </source>
</evidence>
<dbReference type="GO" id="GO:1990281">
    <property type="term" value="C:efflux pump complex"/>
    <property type="evidence" value="ECO:0007669"/>
    <property type="project" value="TreeGrafter"/>
</dbReference>
<dbReference type="KEGG" id="mno:Mnod_8250"/>
<dbReference type="EMBL" id="CP001351">
    <property type="protein sequence ID" value="ACL63216.1"/>
    <property type="molecule type" value="Genomic_DNA"/>
</dbReference>
<dbReference type="Pfam" id="PF25917">
    <property type="entry name" value="BSH_RND"/>
    <property type="match status" value="1"/>
</dbReference>
<dbReference type="GO" id="GO:0015562">
    <property type="term" value="F:efflux transmembrane transporter activity"/>
    <property type="evidence" value="ECO:0007669"/>
    <property type="project" value="TreeGrafter"/>
</dbReference>
<dbReference type="PANTHER" id="PTHR30469:SF29">
    <property type="entry name" value="BLR2860 PROTEIN"/>
    <property type="match status" value="1"/>
</dbReference>
<dbReference type="InterPro" id="IPR058627">
    <property type="entry name" value="MdtA-like_C"/>
</dbReference>
<sequence>MRRTSRILLGLAVATPGALLLAGTGGAPARPDPDQPVKPLAVETSRVSDTPLGRGVTAVASLRAVQQVTLSPEVDGRVVAIHFQEGARVEAGAPILDLFRDPQQAELNRSRAEETLARLQLDRARALLQREATAQAEVDRRQAGLDQAVAQRQAAEAALAQRVVRAPFAGELGLRRTDPGHYLRAGDPIVTLTALDALYVDFAVPQRYLADLREGQAVEVASDAAGGRTVLARLDTIEPQIDPGTRNIRLRARLDNRDRSLRPGASVTATLRFAPERGVVTVPETAIVASAATDTAFVVRDLDADGHGHVAQVSVTTGRRSEGRIVVSAGLEPGEVVVTAGQLRLSPGQPVRLEARHAASAAPEPALR</sequence>
<evidence type="ECO:0000256" key="1">
    <source>
        <dbReference type="ARBA" id="ARBA00004196"/>
    </source>
</evidence>
<feature type="domain" description="Multidrug resistance protein MdtA-like C-terminal permuted SH3" evidence="7">
    <location>
        <begin position="279"/>
        <end position="341"/>
    </location>
</feature>
<dbReference type="InterPro" id="IPR006143">
    <property type="entry name" value="RND_pump_MFP"/>
</dbReference>
<gene>
    <name evidence="8" type="ordered locus">Mnod_8250</name>
</gene>
<evidence type="ECO:0000256" key="3">
    <source>
        <dbReference type="ARBA" id="ARBA00022448"/>
    </source>
</evidence>
<keyword evidence="3" id="KW-0813">Transport</keyword>
<evidence type="ECO:0000259" key="6">
    <source>
        <dbReference type="Pfam" id="PF25954"/>
    </source>
</evidence>
<feature type="domain" description="Multidrug resistance protein MdtA-like barrel-sandwich hybrid" evidence="5">
    <location>
        <begin position="67"/>
        <end position="190"/>
    </location>
</feature>
<feature type="chain" id="PRO_5002874739" evidence="4">
    <location>
        <begin position="30"/>
        <end position="368"/>
    </location>
</feature>
<feature type="signal peptide" evidence="4">
    <location>
        <begin position="1"/>
        <end position="29"/>
    </location>
</feature>
<evidence type="ECO:0000313" key="9">
    <source>
        <dbReference type="Proteomes" id="UP000008207"/>
    </source>
</evidence>
<proteinExistence type="inferred from homology"/>
<dbReference type="AlphaFoldDB" id="B8IXH5"/>
<feature type="domain" description="CusB-like beta-barrel" evidence="6">
    <location>
        <begin position="200"/>
        <end position="272"/>
    </location>
</feature>
<geneLocation type="plasmid" evidence="8 9">
    <name>pMNOD02</name>
</geneLocation>
<evidence type="ECO:0000259" key="5">
    <source>
        <dbReference type="Pfam" id="PF25917"/>
    </source>
</evidence>
<dbReference type="FunFam" id="2.40.30.170:FF:000010">
    <property type="entry name" value="Efflux RND transporter periplasmic adaptor subunit"/>
    <property type="match status" value="1"/>
</dbReference>
<dbReference type="HOGENOM" id="CLU_018816_1_2_5"/>
<dbReference type="Gene3D" id="2.40.30.170">
    <property type="match status" value="1"/>
</dbReference>
<evidence type="ECO:0000313" key="8">
    <source>
        <dbReference type="EMBL" id="ACL63216.1"/>
    </source>
</evidence>
<keyword evidence="4" id="KW-0732">Signal</keyword>
<dbReference type="OrthoDB" id="9816569at2"/>
<comment type="similarity">
    <text evidence="2">Belongs to the membrane fusion protein (MFP) (TC 8.A.1) family.</text>
</comment>
<dbReference type="Proteomes" id="UP000008207">
    <property type="component" value="Plasmid pMNOD02"/>
</dbReference>
<evidence type="ECO:0000256" key="4">
    <source>
        <dbReference type="SAM" id="SignalP"/>
    </source>
</evidence>
<dbReference type="Gene3D" id="2.40.50.100">
    <property type="match status" value="1"/>
</dbReference>
<dbReference type="SUPFAM" id="SSF111369">
    <property type="entry name" value="HlyD-like secretion proteins"/>
    <property type="match status" value="1"/>
</dbReference>
<dbReference type="Pfam" id="PF25954">
    <property type="entry name" value="Beta-barrel_RND_2"/>
    <property type="match status" value="1"/>
</dbReference>
<name>B8IXH5_METNO</name>
<dbReference type="PANTHER" id="PTHR30469">
    <property type="entry name" value="MULTIDRUG RESISTANCE PROTEIN MDTA"/>
    <property type="match status" value="1"/>
</dbReference>
<keyword evidence="9" id="KW-1185">Reference proteome</keyword>
<dbReference type="RefSeq" id="WP_012631413.1">
    <property type="nucleotide sequence ID" value="NC_011887.1"/>
</dbReference>
<dbReference type="NCBIfam" id="TIGR01730">
    <property type="entry name" value="RND_mfp"/>
    <property type="match status" value="1"/>
</dbReference>
<evidence type="ECO:0000256" key="2">
    <source>
        <dbReference type="ARBA" id="ARBA00009477"/>
    </source>
</evidence>
<dbReference type="Pfam" id="PF25967">
    <property type="entry name" value="RND-MFP_C"/>
    <property type="match status" value="1"/>
</dbReference>
<dbReference type="InterPro" id="IPR058625">
    <property type="entry name" value="MdtA-like_BSH"/>
</dbReference>
<comment type="subcellular location">
    <subcellularLocation>
        <location evidence="1">Cell envelope</location>
    </subcellularLocation>
</comment>
<accession>B8IXH5</accession>
<reference evidence="9" key="1">
    <citation type="submission" date="2009-01" db="EMBL/GenBank/DDBJ databases">
        <title>Complete sequence of plasmid 2 of Methylobacterium nodulans ORS 2060.</title>
        <authorList>
            <consortium name="US DOE Joint Genome Institute"/>
            <person name="Lucas S."/>
            <person name="Copeland A."/>
            <person name="Lapidus A."/>
            <person name="Glavina del Rio T."/>
            <person name="Dalin E."/>
            <person name="Tice H."/>
            <person name="Bruce D."/>
            <person name="Goodwin L."/>
            <person name="Pitluck S."/>
            <person name="Sims D."/>
            <person name="Brettin T."/>
            <person name="Detter J.C."/>
            <person name="Han C."/>
            <person name="Larimer F."/>
            <person name="Land M."/>
            <person name="Hauser L."/>
            <person name="Kyrpides N."/>
            <person name="Ivanova N."/>
            <person name="Marx C.J."/>
            <person name="Richardson P."/>
        </authorList>
    </citation>
    <scope>NUCLEOTIDE SEQUENCE [LARGE SCALE GENOMIC DNA]</scope>
    <source>
        <strain evidence="9">LMG 21967 / CNCM I-2342 / ORS 2060</strain>
        <plasmid evidence="9">Plasmid pMNOD02</plasmid>
    </source>
</reference>